<gene>
    <name evidence="1" type="ORF">NKI36_24225</name>
</gene>
<evidence type="ECO:0000313" key="2">
    <source>
        <dbReference type="Proteomes" id="UP001433071"/>
    </source>
</evidence>
<dbReference type="Proteomes" id="UP001433071">
    <property type="component" value="Unassembled WGS sequence"/>
</dbReference>
<keyword evidence="2" id="KW-1185">Reference proteome</keyword>
<evidence type="ECO:0000313" key="1">
    <source>
        <dbReference type="EMBL" id="MER9407146.1"/>
    </source>
</evidence>
<dbReference type="RefSeq" id="WP_352560803.1">
    <property type="nucleotide sequence ID" value="NZ_JAMYQB010000022.1"/>
</dbReference>
<reference evidence="1 2" key="1">
    <citation type="journal article" date="2024" name="Proc. Natl. Acad. Sci. U.S.A.">
        <title>The evolutionary genomics of adaptation to stress in wild rhizobium bacteria.</title>
        <authorList>
            <person name="Kehlet-Delgado H."/>
            <person name="Montoya A.P."/>
            <person name="Jensen K.T."/>
            <person name="Wendlandt C.E."/>
            <person name="Dexheimer C."/>
            <person name="Roberts M."/>
            <person name="Torres Martinez L."/>
            <person name="Friesen M.L."/>
            <person name="Griffitts J.S."/>
            <person name="Porter S.S."/>
        </authorList>
    </citation>
    <scope>NUCLEOTIDE SEQUENCE [LARGE SCALE GENOMIC DNA]</scope>
    <source>
        <strain evidence="1 2">M0641</strain>
    </source>
</reference>
<proteinExistence type="predicted"/>
<organism evidence="1 2">
    <name type="scientific">Mesorhizobium caraganae</name>
    <dbReference type="NCBI Taxonomy" id="483206"/>
    <lineage>
        <taxon>Bacteria</taxon>
        <taxon>Pseudomonadati</taxon>
        <taxon>Pseudomonadota</taxon>
        <taxon>Alphaproteobacteria</taxon>
        <taxon>Hyphomicrobiales</taxon>
        <taxon>Phyllobacteriaceae</taxon>
        <taxon>Mesorhizobium</taxon>
    </lineage>
</organism>
<dbReference type="EMBL" id="JAMYQB010000022">
    <property type="protein sequence ID" value="MER9407146.1"/>
    <property type="molecule type" value="Genomic_DNA"/>
</dbReference>
<protein>
    <submittedName>
        <fullName evidence="1">RiPP</fullName>
    </submittedName>
</protein>
<name>A0ABV1Z559_9HYPH</name>
<sequence length="30" mass="3102">MKKTYSKPVLVKKGKLSQITANGASAPTPG</sequence>
<comment type="caution">
    <text evidence="1">The sequence shown here is derived from an EMBL/GenBank/DDBJ whole genome shotgun (WGS) entry which is preliminary data.</text>
</comment>
<accession>A0ABV1Z559</accession>